<name>A0A0F9HD60_9ZZZZ</name>
<accession>A0A0F9HD60</accession>
<gene>
    <name evidence="2" type="ORF">LCGC14_1717390</name>
</gene>
<sequence>MVKKIELGDKVKDTITGFIGIAVARIEFINGCIQYQVAPKVIKGGKFPEDVYIDKGSLIVLVPKNKPKKVKKPKRRPPGGPSRPGKRMRGF</sequence>
<feature type="compositionally biased region" description="Basic residues" evidence="1">
    <location>
        <begin position="65"/>
        <end position="77"/>
    </location>
</feature>
<reference evidence="2" key="1">
    <citation type="journal article" date="2015" name="Nature">
        <title>Complex archaea that bridge the gap between prokaryotes and eukaryotes.</title>
        <authorList>
            <person name="Spang A."/>
            <person name="Saw J.H."/>
            <person name="Jorgensen S.L."/>
            <person name="Zaremba-Niedzwiedzka K."/>
            <person name="Martijn J."/>
            <person name="Lind A.E."/>
            <person name="van Eijk R."/>
            <person name="Schleper C."/>
            <person name="Guy L."/>
            <person name="Ettema T.J."/>
        </authorList>
    </citation>
    <scope>NUCLEOTIDE SEQUENCE</scope>
</reference>
<proteinExistence type="predicted"/>
<feature type="region of interest" description="Disordered" evidence="1">
    <location>
        <begin position="65"/>
        <end position="91"/>
    </location>
</feature>
<comment type="caution">
    <text evidence="2">The sequence shown here is derived from an EMBL/GenBank/DDBJ whole genome shotgun (WGS) entry which is preliminary data.</text>
</comment>
<evidence type="ECO:0000313" key="2">
    <source>
        <dbReference type="EMBL" id="KKM13316.1"/>
    </source>
</evidence>
<dbReference type="AlphaFoldDB" id="A0A0F9HD60"/>
<organism evidence="2">
    <name type="scientific">marine sediment metagenome</name>
    <dbReference type="NCBI Taxonomy" id="412755"/>
    <lineage>
        <taxon>unclassified sequences</taxon>
        <taxon>metagenomes</taxon>
        <taxon>ecological metagenomes</taxon>
    </lineage>
</organism>
<protein>
    <submittedName>
        <fullName evidence="2">Uncharacterized protein</fullName>
    </submittedName>
</protein>
<dbReference type="EMBL" id="LAZR01015405">
    <property type="protein sequence ID" value="KKM13316.1"/>
    <property type="molecule type" value="Genomic_DNA"/>
</dbReference>
<evidence type="ECO:0000256" key="1">
    <source>
        <dbReference type="SAM" id="MobiDB-lite"/>
    </source>
</evidence>